<accession>A0A9P6DNR6</accession>
<dbReference type="Proteomes" id="UP000886523">
    <property type="component" value="Unassembled WGS sequence"/>
</dbReference>
<comment type="caution">
    <text evidence="2">The sequence shown here is derived from an EMBL/GenBank/DDBJ whole genome shotgun (WGS) entry which is preliminary data.</text>
</comment>
<dbReference type="AlphaFoldDB" id="A0A9P6DNR6"/>
<sequence>MSPLPLSSPIRLPTPTCVSGGWEVDSRGSLHVCLHTPCYGLPMKNLGNPELLAETVFSSDSDFSSAPGIIMPYYADCLGYYTLMFVITYMVAWATVHQPEGFEALTNCFYTPDEGIFPWGSKHYLRAVVQPIPPPIPSPVPLVDSHLIEGWAVQRYGTVSIKQSHSEDGPHRETISESIQVPHWAADSMMDCQGMPSFDEEEEEEEELGPPALTFAGPQYPPGTLIVRVNRNWKKKEKAHNKVAREKRLEAEFRVPAASGPCTTPGSEDPWTAPSPFDPSPSVPFPPPSSISPLEWPHTKRQDFSGHSVSSRYSSWLDQCSRSLSPNNRCRQRADDCFAHLQPPQYDDYQQDDDRYSAQEVNQFHGTERNHWEDEAHRWPSNCSYSGQFDQSPGTRESGTQSAVPDSIQWRADEACMARDEAHTHDSAQHNIEETSTSPSCKQPLREFLVGPAPTESDAKGHMSLMMILAALNDIMKHDTLGYETLPPMQCTAAFSNLGHQILPFPKRSSNKWYGCYAQAKANLMAGCPLFQQHPSTVDHGMIAFLLKYLVLMAWGPVAAFPSKWHFALISPQRRFSLIPEPTPSQLIGCNDLYRVTDDWLAEMAGPNPGNGTDVPSFGKMGDPTLGIEADEDVGQFELDDHSRPSSSVTGGEERHQSTLNSLIRDTTQRIVAYVLCEIETAALPFTAPLSPQGLIWTTDLEKELLYLTTSTLDPQHPESKSFLQFSQRMQAGWSTTLTTYVRYQICAMNWYLSRSYNTGAPLGPKSKVKEQYQCNGAQNGAQMGPKWSPSGPKWDPSGYIQTACTNGAQMCELVPNPQ</sequence>
<feature type="region of interest" description="Disordered" evidence="1">
    <location>
        <begin position="421"/>
        <end position="444"/>
    </location>
</feature>
<feature type="region of interest" description="Disordered" evidence="1">
    <location>
        <begin position="384"/>
        <end position="406"/>
    </location>
</feature>
<gene>
    <name evidence="2" type="ORF">BS47DRAFT_1365383</name>
</gene>
<feature type="region of interest" description="Disordered" evidence="1">
    <location>
        <begin position="638"/>
        <end position="659"/>
    </location>
</feature>
<feature type="compositionally biased region" description="Pro residues" evidence="1">
    <location>
        <begin position="276"/>
        <end position="290"/>
    </location>
</feature>
<protein>
    <submittedName>
        <fullName evidence="2">Uncharacterized protein</fullName>
    </submittedName>
</protein>
<feature type="compositionally biased region" description="Polar residues" evidence="1">
    <location>
        <begin position="384"/>
        <end position="404"/>
    </location>
</feature>
<evidence type="ECO:0000256" key="1">
    <source>
        <dbReference type="SAM" id="MobiDB-lite"/>
    </source>
</evidence>
<evidence type="ECO:0000313" key="3">
    <source>
        <dbReference type="Proteomes" id="UP000886523"/>
    </source>
</evidence>
<keyword evidence="3" id="KW-1185">Reference proteome</keyword>
<feature type="compositionally biased region" description="Basic and acidic residues" evidence="1">
    <location>
        <begin position="421"/>
        <end position="433"/>
    </location>
</feature>
<name>A0A9P6DNR6_9AGAM</name>
<reference evidence="2" key="1">
    <citation type="journal article" date="2020" name="Nat. Commun.">
        <title>Large-scale genome sequencing of mycorrhizal fungi provides insights into the early evolution of symbiotic traits.</title>
        <authorList>
            <person name="Miyauchi S."/>
            <person name="Kiss E."/>
            <person name="Kuo A."/>
            <person name="Drula E."/>
            <person name="Kohler A."/>
            <person name="Sanchez-Garcia M."/>
            <person name="Morin E."/>
            <person name="Andreopoulos B."/>
            <person name="Barry K.W."/>
            <person name="Bonito G."/>
            <person name="Buee M."/>
            <person name="Carver A."/>
            <person name="Chen C."/>
            <person name="Cichocki N."/>
            <person name="Clum A."/>
            <person name="Culley D."/>
            <person name="Crous P.W."/>
            <person name="Fauchery L."/>
            <person name="Girlanda M."/>
            <person name="Hayes R.D."/>
            <person name="Keri Z."/>
            <person name="LaButti K."/>
            <person name="Lipzen A."/>
            <person name="Lombard V."/>
            <person name="Magnuson J."/>
            <person name="Maillard F."/>
            <person name="Murat C."/>
            <person name="Nolan M."/>
            <person name="Ohm R.A."/>
            <person name="Pangilinan J."/>
            <person name="Pereira M.F."/>
            <person name="Perotto S."/>
            <person name="Peter M."/>
            <person name="Pfister S."/>
            <person name="Riley R."/>
            <person name="Sitrit Y."/>
            <person name="Stielow J.B."/>
            <person name="Szollosi G."/>
            <person name="Zifcakova L."/>
            <person name="Stursova M."/>
            <person name="Spatafora J.W."/>
            <person name="Tedersoo L."/>
            <person name="Vaario L.M."/>
            <person name="Yamada A."/>
            <person name="Yan M."/>
            <person name="Wang P."/>
            <person name="Xu J."/>
            <person name="Bruns T."/>
            <person name="Baldrian P."/>
            <person name="Vilgalys R."/>
            <person name="Dunand C."/>
            <person name="Henrissat B."/>
            <person name="Grigoriev I.V."/>
            <person name="Hibbett D."/>
            <person name="Nagy L.G."/>
            <person name="Martin F.M."/>
        </authorList>
    </citation>
    <scope>NUCLEOTIDE SEQUENCE</scope>
    <source>
        <strain evidence="2">UP504</strain>
    </source>
</reference>
<organism evidence="2 3">
    <name type="scientific">Hydnum rufescens UP504</name>
    <dbReference type="NCBI Taxonomy" id="1448309"/>
    <lineage>
        <taxon>Eukaryota</taxon>
        <taxon>Fungi</taxon>
        <taxon>Dikarya</taxon>
        <taxon>Basidiomycota</taxon>
        <taxon>Agaricomycotina</taxon>
        <taxon>Agaricomycetes</taxon>
        <taxon>Cantharellales</taxon>
        <taxon>Hydnaceae</taxon>
        <taxon>Hydnum</taxon>
    </lineage>
</organism>
<proteinExistence type="predicted"/>
<evidence type="ECO:0000313" key="2">
    <source>
        <dbReference type="EMBL" id="KAF9509271.1"/>
    </source>
</evidence>
<feature type="region of interest" description="Disordered" evidence="1">
    <location>
        <begin position="255"/>
        <end position="304"/>
    </location>
</feature>
<dbReference type="EMBL" id="MU129039">
    <property type="protein sequence ID" value="KAF9509271.1"/>
    <property type="molecule type" value="Genomic_DNA"/>
</dbReference>